<name>A0ABQ9W7L0_SAGOE</name>
<protein>
    <submittedName>
        <fullName evidence="2">Uncharacterized protein</fullName>
    </submittedName>
</protein>
<keyword evidence="3" id="KW-1185">Reference proteome</keyword>
<feature type="compositionally biased region" description="Basic and acidic residues" evidence="1">
    <location>
        <begin position="73"/>
        <end position="85"/>
    </location>
</feature>
<accession>A0ABQ9W7L0</accession>
<feature type="region of interest" description="Disordered" evidence="1">
    <location>
        <begin position="1"/>
        <end position="21"/>
    </location>
</feature>
<feature type="region of interest" description="Disordered" evidence="1">
    <location>
        <begin position="63"/>
        <end position="85"/>
    </location>
</feature>
<evidence type="ECO:0000313" key="3">
    <source>
        <dbReference type="Proteomes" id="UP001266305"/>
    </source>
</evidence>
<feature type="non-terminal residue" evidence="2">
    <location>
        <position position="85"/>
    </location>
</feature>
<gene>
    <name evidence="2" type="ORF">P7K49_004497</name>
</gene>
<reference evidence="2 3" key="1">
    <citation type="submission" date="2023-05" db="EMBL/GenBank/DDBJ databases">
        <title>B98-5 Cell Line De Novo Hybrid Assembly: An Optical Mapping Approach.</title>
        <authorList>
            <person name="Kananen K."/>
            <person name="Auerbach J.A."/>
            <person name="Kautto E."/>
            <person name="Blachly J.S."/>
        </authorList>
    </citation>
    <scope>NUCLEOTIDE SEQUENCE [LARGE SCALE GENOMIC DNA]</scope>
    <source>
        <strain evidence="2">B95-8</strain>
        <tissue evidence="2">Cell line</tissue>
    </source>
</reference>
<comment type="caution">
    <text evidence="2">The sequence shown here is derived from an EMBL/GenBank/DDBJ whole genome shotgun (WGS) entry which is preliminary data.</text>
</comment>
<sequence>MRLLVAPQPVDPGQTASAAGDPAPSGLCFQSFLCSCCSQAWAAVWPEMLSHETCSSSAANQAWVSKSHPQYKPTDEEIGGDRALK</sequence>
<organism evidence="2 3">
    <name type="scientific">Saguinus oedipus</name>
    <name type="common">Cotton-top tamarin</name>
    <name type="synonym">Oedipomidas oedipus</name>
    <dbReference type="NCBI Taxonomy" id="9490"/>
    <lineage>
        <taxon>Eukaryota</taxon>
        <taxon>Metazoa</taxon>
        <taxon>Chordata</taxon>
        <taxon>Craniata</taxon>
        <taxon>Vertebrata</taxon>
        <taxon>Euteleostomi</taxon>
        <taxon>Mammalia</taxon>
        <taxon>Eutheria</taxon>
        <taxon>Euarchontoglires</taxon>
        <taxon>Primates</taxon>
        <taxon>Haplorrhini</taxon>
        <taxon>Platyrrhini</taxon>
        <taxon>Cebidae</taxon>
        <taxon>Callitrichinae</taxon>
        <taxon>Saguinus</taxon>
    </lineage>
</organism>
<evidence type="ECO:0000313" key="2">
    <source>
        <dbReference type="EMBL" id="KAK2117611.1"/>
    </source>
</evidence>
<evidence type="ECO:0000256" key="1">
    <source>
        <dbReference type="SAM" id="MobiDB-lite"/>
    </source>
</evidence>
<proteinExistence type="predicted"/>
<dbReference type="EMBL" id="JASSZA010000002">
    <property type="protein sequence ID" value="KAK2117611.1"/>
    <property type="molecule type" value="Genomic_DNA"/>
</dbReference>
<dbReference type="Proteomes" id="UP001266305">
    <property type="component" value="Unassembled WGS sequence"/>
</dbReference>